<proteinExistence type="predicted"/>
<evidence type="ECO:0000256" key="1">
    <source>
        <dbReference type="SAM" id="MobiDB-lite"/>
    </source>
</evidence>
<reference evidence="2 3" key="1">
    <citation type="submission" date="2015-03" db="EMBL/GenBank/DDBJ databases">
        <authorList>
            <person name="Regsiter A."/>
            <person name="william w."/>
        </authorList>
    </citation>
    <scope>NUCLEOTIDE SEQUENCE [LARGE SCALE GENOMIC DNA]</scope>
    <source>
        <strain evidence="2 3">CB1</strain>
    </source>
</reference>
<sequence length="23" mass="2453">MQSCEQEGTSGTGLGAYGWEVDF</sequence>
<protein>
    <submittedName>
        <fullName evidence="2">Uncharacterized protein</fullName>
    </submittedName>
</protein>
<dbReference type="Proteomes" id="UP000078599">
    <property type="component" value="Unassembled WGS sequence"/>
</dbReference>
<organism evidence="2 3">
    <name type="scientific">Thiomonas arsenitoxydans (strain DSM 22701 / CIP 110005 / 3As)</name>
    <dbReference type="NCBI Taxonomy" id="426114"/>
    <lineage>
        <taxon>Bacteria</taxon>
        <taxon>Pseudomonadati</taxon>
        <taxon>Pseudomonadota</taxon>
        <taxon>Betaproteobacteria</taxon>
        <taxon>Burkholderiales</taxon>
        <taxon>Thiomonas</taxon>
    </lineage>
</organism>
<gene>
    <name evidence="2" type="ORF">THICB1_110310</name>
</gene>
<dbReference type="EMBL" id="CTRI01000003">
    <property type="protein sequence ID" value="CQR27976.1"/>
    <property type="molecule type" value="Genomic_DNA"/>
</dbReference>
<accession>A0ABP1Z239</accession>
<comment type="caution">
    <text evidence="2">The sequence shown here is derived from an EMBL/GenBank/DDBJ whole genome shotgun (WGS) entry which is preliminary data.</text>
</comment>
<evidence type="ECO:0000313" key="2">
    <source>
        <dbReference type="EMBL" id="CQR27976.1"/>
    </source>
</evidence>
<feature type="region of interest" description="Disordered" evidence="1">
    <location>
        <begin position="1"/>
        <end position="23"/>
    </location>
</feature>
<evidence type="ECO:0000313" key="3">
    <source>
        <dbReference type="Proteomes" id="UP000078599"/>
    </source>
</evidence>
<keyword evidence="3" id="KW-1185">Reference proteome</keyword>
<name>A0ABP1Z239_THIA3</name>